<feature type="region of interest" description="Disordered" evidence="1">
    <location>
        <begin position="149"/>
        <end position="169"/>
    </location>
</feature>
<dbReference type="EMBL" id="BKCJ011199512">
    <property type="protein sequence ID" value="GFD02662.1"/>
    <property type="molecule type" value="Genomic_DNA"/>
</dbReference>
<protein>
    <submittedName>
        <fullName evidence="2">Uncharacterized protein</fullName>
    </submittedName>
</protein>
<dbReference type="AlphaFoldDB" id="A0A699SX76"/>
<name>A0A699SX76_TANCI</name>
<sequence length="169" mass="19621">IRDPESESTTSTIISAETKSKDKGKGILVEVPKPLKKKQQIEQDEQYARELHAELNKDIDWDEVIDHVKIKAKEDLDVKKYQAMKRKPQTEGQARKNMMLYLKNVVGFKMDYFKGMSYDDIRPIFEAKFNSNVAFLLKTKEQIEEDENKALQKLNETPAERAAKRMKVG</sequence>
<accession>A0A699SX76</accession>
<comment type="caution">
    <text evidence="2">The sequence shown here is derived from an EMBL/GenBank/DDBJ whole genome shotgun (WGS) entry which is preliminary data.</text>
</comment>
<proteinExistence type="predicted"/>
<reference evidence="2" key="1">
    <citation type="journal article" date="2019" name="Sci. Rep.">
        <title>Draft genome of Tanacetum cinerariifolium, the natural source of mosquito coil.</title>
        <authorList>
            <person name="Yamashiro T."/>
            <person name="Shiraishi A."/>
            <person name="Satake H."/>
            <person name="Nakayama K."/>
        </authorList>
    </citation>
    <scope>NUCLEOTIDE SEQUENCE</scope>
</reference>
<gene>
    <name evidence="2" type="ORF">Tci_874631</name>
</gene>
<organism evidence="2">
    <name type="scientific">Tanacetum cinerariifolium</name>
    <name type="common">Dalmatian daisy</name>
    <name type="synonym">Chrysanthemum cinerariifolium</name>
    <dbReference type="NCBI Taxonomy" id="118510"/>
    <lineage>
        <taxon>Eukaryota</taxon>
        <taxon>Viridiplantae</taxon>
        <taxon>Streptophyta</taxon>
        <taxon>Embryophyta</taxon>
        <taxon>Tracheophyta</taxon>
        <taxon>Spermatophyta</taxon>
        <taxon>Magnoliopsida</taxon>
        <taxon>eudicotyledons</taxon>
        <taxon>Gunneridae</taxon>
        <taxon>Pentapetalae</taxon>
        <taxon>asterids</taxon>
        <taxon>campanulids</taxon>
        <taxon>Asterales</taxon>
        <taxon>Asteraceae</taxon>
        <taxon>Asteroideae</taxon>
        <taxon>Anthemideae</taxon>
        <taxon>Anthemidinae</taxon>
        <taxon>Tanacetum</taxon>
    </lineage>
</organism>
<evidence type="ECO:0000313" key="2">
    <source>
        <dbReference type="EMBL" id="GFD02662.1"/>
    </source>
</evidence>
<evidence type="ECO:0000256" key="1">
    <source>
        <dbReference type="SAM" id="MobiDB-lite"/>
    </source>
</evidence>
<feature type="non-terminal residue" evidence="2">
    <location>
        <position position="1"/>
    </location>
</feature>